<reference evidence="3" key="2">
    <citation type="submission" date="2010-04" db="EMBL/GenBank/DDBJ databases">
        <authorList>
            <person name="Buell R."/>
            <person name="Hamilton J."/>
            <person name="Hostetler J."/>
        </authorList>
    </citation>
    <scope>NUCLEOTIDE SEQUENCE [LARGE SCALE GENOMIC DNA]</scope>
    <source>
        <strain evidence="3">DAOM:BR144</strain>
    </source>
</reference>
<feature type="transmembrane region" description="Helical" evidence="1">
    <location>
        <begin position="82"/>
        <end position="100"/>
    </location>
</feature>
<evidence type="ECO:0000256" key="1">
    <source>
        <dbReference type="SAM" id="Phobius"/>
    </source>
</evidence>
<dbReference type="eggNOG" id="KOG1426">
    <property type="taxonomic scope" value="Eukaryota"/>
</dbReference>
<dbReference type="AlphaFoldDB" id="K3X897"/>
<evidence type="ECO:0000313" key="3">
    <source>
        <dbReference type="Proteomes" id="UP000019132"/>
    </source>
</evidence>
<evidence type="ECO:0000313" key="2">
    <source>
        <dbReference type="EnsemblProtists" id="PYU1_T013446"/>
    </source>
</evidence>
<sequence>MWSLVEFAQANLPEVTSLDSAFQRFNNAFPHLLEELYTSIRLASTNELLLRRWHNAVETQLRKIREQDERAWELKTTTTKFPWLYLILSATFATLYLAIMRARVDDYAFVPAINLVAIIGVVAAAAFFGSA</sequence>
<keyword evidence="1" id="KW-0472">Membrane</keyword>
<dbReference type="EnsemblProtists" id="PYU1_T013446">
    <property type="protein sequence ID" value="PYU1_T013446"/>
    <property type="gene ID" value="PYU1_G013417"/>
</dbReference>
<dbReference type="VEuPathDB" id="FungiDB:PYU1_G013417"/>
<dbReference type="InParanoid" id="K3X897"/>
<dbReference type="STRING" id="431595.K3X897"/>
<dbReference type="HOGENOM" id="CLU_1931784_0_0_1"/>
<dbReference type="Proteomes" id="UP000019132">
    <property type="component" value="Unassembled WGS sequence"/>
</dbReference>
<organism evidence="2 3">
    <name type="scientific">Globisporangium ultimum (strain ATCC 200006 / CBS 805.95 / DAOM BR144)</name>
    <name type="common">Pythium ultimum</name>
    <dbReference type="NCBI Taxonomy" id="431595"/>
    <lineage>
        <taxon>Eukaryota</taxon>
        <taxon>Sar</taxon>
        <taxon>Stramenopiles</taxon>
        <taxon>Oomycota</taxon>
        <taxon>Peronosporomycetes</taxon>
        <taxon>Pythiales</taxon>
        <taxon>Pythiaceae</taxon>
        <taxon>Globisporangium</taxon>
    </lineage>
</organism>
<proteinExistence type="predicted"/>
<protein>
    <submittedName>
        <fullName evidence="2">Uncharacterized protein</fullName>
    </submittedName>
</protein>
<keyword evidence="3" id="KW-1185">Reference proteome</keyword>
<accession>K3X897</accession>
<dbReference type="EMBL" id="GL376609">
    <property type="status" value="NOT_ANNOTATED_CDS"/>
    <property type="molecule type" value="Genomic_DNA"/>
</dbReference>
<keyword evidence="1" id="KW-1133">Transmembrane helix</keyword>
<reference evidence="3" key="1">
    <citation type="journal article" date="2010" name="Genome Biol.">
        <title>Genome sequence of the necrotrophic plant pathogen Pythium ultimum reveals original pathogenicity mechanisms and effector repertoire.</title>
        <authorList>
            <person name="Levesque C.A."/>
            <person name="Brouwer H."/>
            <person name="Cano L."/>
            <person name="Hamilton J.P."/>
            <person name="Holt C."/>
            <person name="Huitema E."/>
            <person name="Raffaele S."/>
            <person name="Robideau G.P."/>
            <person name="Thines M."/>
            <person name="Win J."/>
            <person name="Zerillo M.M."/>
            <person name="Beakes G.W."/>
            <person name="Boore J.L."/>
            <person name="Busam D."/>
            <person name="Dumas B."/>
            <person name="Ferriera S."/>
            <person name="Fuerstenberg S.I."/>
            <person name="Gachon C.M."/>
            <person name="Gaulin E."/>
            <person name="Govers F."/>
            <person name="Grenville-Briggs L."/>
            <person name="Horner N."/>
            <person name="Hostetler J."/>
            <person name="Jiang R.H."/>
            <person name="Johnson J."/>
            <person name="Krajaejun T."/>
            <person name="Lin H."/>
            <person name="Meijer H.J."/>
            <person name="Moore B."/>
            <person name="Morris P."/>
            <person name="Phuntmart V."/>
            <person name="Puiu D."/>
            <person name="Shetty J."/>
            <person name="Stajich J.E."/>
            <person name="Tripathy S."/>
            <person name="Wawra S."/>
            <person name="van West P."/>
            <person name="Whitty B.R."/>
            <person name="Coutinho P.M."/>
            <person name="Henrissat B."/>
            <person name="Martin F."/>
            <person name="Thomas P.D."/>
            <person name="Tyler B.M."/>
            <person name="De Vries R.P."/>
            <person name="Kamoun S."/>
            <person name="Yandell M."/>
            <person name="Tisserat N."/>
            <person name="Buell C.R."/>
        </authorList>
    </citation>
    <scope>NUCLEOTIDE SEQUENCE</scope>
    <source>
        <strain evidence="3">DAOM:BR144</strain>
    </source>
</reference>
<keyword evidence="1" id="KW-0812">Transmembrane</keyword>
<reference evidence="2" key="3">
    <citation type="submission" date="2015-02" db="UniProtKB">
        <authorList>
            <consortium name="EnsemblProtists"/>
        </authorList>
    </citation>
    <scope>IDENTIFICATION</scope>
    <source>
        <strain evidence="2">DAOM BR144</strain>
    </source>
</reference>
<feature type="transmembrane region" description="Helical" evidence="1">
    <location>
        <begin position="107"/>
        <end position="128"/>
    </location>
</feature>
<name>K3X897_GLOUD</name>